<protein>
    <submittedName>
        <fullName evidence="1">Uncharacterized protein</fullName>
    </submittedName>
</protein>
<dbReference type="Proteomes" id="UP000472262">
    <property type="component" value="Unassembled WGS sequence"/>
</dbReference>
<evidence type="ECO:0000313" key="1">
    <source>
        <dbReference type="Ensembl" id="ENSSGRP00000099487.1"/>
    </source>
</evidence>
<reference evidence="1" key="1">
    <citation type="submission" date="2025-08" db="UniProtKB">
        <authorList>
            <consortium name="Ensembl"/>
        </authorList>
    </citation>
    <scope>IDENTIFICATION</scope>
</reference>
<proteinExistence type="predicted"/>
<dbReference type="Ensembl" id="ENSSGRT00000105832.1">
    <property type="protein sequence ID" value="ENSSGRP00000099487.1"/>
    <property type="gene ID" value="ENSSGRG00000049581.1"/>
</dbReference>
<organism evidence="1 2">
    <name type="scientific">Sinocyclocheilus grahami</name>
    <name type="common">Dianchi golden-line fish</name>
    <name type="synonym">Barbus grahami</name>
    <dbReference type="NCBI Taxonomy" id="75366"/>
    <lineage>
        <taxon>Eukaryota</taxon>
        <taxon>Metazoa</taxon>
        <taxon>Chordata</taxon>
        <taxon>Craniata</taxon>
        <taxon>Vertebrata</taxon>
        <taxon>Euteleostomi</taxon>
        <taxon>Actinopterygii</taxon>
        <taxon>Neopterygii</taxon>
        <taxon>Teleostei</taxon>
        <taxon>Ostariophysi</taxon>
        <taxon>Cypriniformes</taxon>
        <taxon>Cyprinidae</taxon>
        <taxon>Cyprininae</taxon>
        <taxon>Sinocyclocheilus</taxon>
    </lineage>
</organism>
<evidence type="ECO:0000313" key="2">
    <source>
        <dbReference type="Proteomes" id="UP000472262"/>
    </source>
</evidence>
<name>A0A672SC53_SINGR</name>
<dbReference type="AlphaFoldDB" id="A0A672SC53"/>
<reference evidence="1" key="2">
    <citation type="submission" date="2025-09" db="UniProtKB">
        <authorList>
            <consortium name="Ensembl"/>
        </authorList>
    </citation>
    <scope>IDENTIFICATION</scope>
</reference>
<keyword evidence="2" id="KW-1185">Reference proteome</keyword>
<accession>A0A672SC53</accession>
<sequence length="45" mass="4928">MSDVVEKTLTALPGLFDSQTGAVKITNRLRQLIKSITELTSKHVS</sequence>
<dbReference type="InParanoid" id="A0A672SC53"/>